<dbReference type="RefSeq" id="WP_215240751.1">
    <property type="nucleotide sequence ID" value="NZ_CAJRAF010000002.1"/>
</dbReference>
<dbReference type="PANTHER" id="PTHR35889:SF3">
    <property type="entry name" value="F-BOX DOMAIN-CONTAINING PROTEIN"/>
    <property type="match status" value="1"/>
</dbReference>
<feature type="transmembrane region" description="Helical" evidence="5">
    <location>
        <begin position="151"/>
        <end position="168"/>
    </location>
</feature>
<evidence type="ECO:0000256" key="3">
    <source>
        <dbReference type="ARBA" id="ARBA00023004"/>
    </source>
</evidence>
<dbReference type="InterPro" id="IPR011429">
    <property type="entry name" value="Cyt_c_Planctomycete-type"/>
</dbReference>
<dbReference type="InterPro" id="IPR009056">
    <property type="entry name" value="Cyt_c-like_dom"/>
</dbReference>
<evidence type="ECO:0000256" key="4">
    <source>
        <dbReference type="PROSITE-ProRule" id="PRU00433"/>
    </source>
</evidence>
<dbReference type="Pfam" id="PF09990">
    <property type="entry name" value="DUF2231"/>
    <property type="match status" value="1"/>
</dbReference>
<keyword evidence="1 4" id="KW-0349">Heme</keyword>
<dbReference type="InterPro" id="IPR026876">
    <property type="entry name" value="Fn3_assoc_repeat"/>
</dbReference>
<dbReference type="InterPro" id="IPR032675">
    <property type="entry name" value="LRR_dom_sf"/>
</dbReference>
<feature type="transmembrane region" description="Helical" evidence="5">
    <location>
        <begin position="119"/>
        <end position="139"/>
    </location>
</feature>
<feature type="domain" description="Cytochrome c" evidence="6">
    <location>
        <begin position="194"/>
        <end position="290"/>
    </location>
</feature>
<dbReference type="Gene3D" id="3.80.10.10">
    <property type="entry name" value="Ribonuclease Inhibitor"/>
    <property type="match status" value="1"/>
</dbReference>
<dbReference type="PANTHER" id="PTHR35889">
    <property type="entry name" value="CYCLOINULO-OLIGOSACCHARIDE FRUCTANOTRANSFERASE-RELATED"/>
    <property type="match status" value="1"/>
</dbReference>
<dbReference type="GO" id="GO:0020037">
    <property type="term" value="F:heme binding"/>
    <property type="evidence" value="ECO:0007669"/>
    <property type="project" value="InterPro"/>
</dbReference>
<evidence type="ECO:0000313" key="8">
    <source>
        <dbReference type="Proteomes" id="UP000680038"/>
    </source>
</evidence>
<protein>
    <recommendedName>
        <fullName evidence="6">Cytochrome c domain-containing protein</fullName>
    </recommendedName>
</protein>
<dbReference type="Proteomes" id="UP000680038">
    <property type="component" value="Unassembled WGS sequence"/>
</dbReference>
<keyword evidence="5" id="KW-0812">Transmembrane</keyword>
<proteinExistence type="predicted"/>
<keyword evidence="8" id="KW-1185">Reference proteome</keyword>
<keyword evidence="5" id="KW-0472">Membrane</keyword>
<keyword evidence="2 4" id="KW-0479">Metal-binding</keyword>
<dbReference type="GO" id="GO:0009055">
    <property type="term" value="F:electron transfer activity"/>
    <property type="evidence" value="ECO:0007669"/>
    <property type="project" value="InterPro"/>
</dbReference>
<dbReference type="PROSITE" id="PS51007">
    <property type="entry name" value="CYTC"/>
    <property type="match status" value="1"/>
</dbReference>
<evidence type="ECO:0000313" key="7">
    <source>
        <dbReference type="EMBL" id="CAG5008863.1"/>
    </source>
</evidence>
<organism evidence="7 8">
    <name type="scientific">Dyadobacter helix</name>
    <dbReference type="NCBI Taxonomy" id="2822344"/>
    <lineage>
        <taxon>Bacteria</taxon>
        <taxon>Pseudomonadati</taxon>
        <taxon>Bacteroidota</taxon>
        <taxon>Cytophagia</taxon>
        <taxon>Cytophagales</taxon>
        <taxon>Spirosomataceae</taxon>
        <taxon>Dyadobacter</taxon>
    </lineage>
</organism>
<evidence type="ECO:0000256" key="5">
    <source>
        <dbReference type="SAM" id="Phobius"/>
    </source>
</evidence>
<dbReference type="InterPro" id="IPR036909">
    <property type="entry name" value="Cyt_c-like_dom_sf"/>
</dbReference>
<keyword evidence="3 4" id="KW-0408">Iron</keyword>
<reference evidence="7" key="1">
    <citation type="submission" date="2021-04" db="EMBL/GenBank/DDBJ databases">
        <authorList>
            <person name="Rodrigo-Torres L."/>
            <person name="Arahal R. D."/>
            <person name="Lucena T."/>
        </authorList>
    </citation>
    <scope>NUCLEOTIDE SEQUENCE</scope>
    <source>
        <strain evidence="7">CECT 9275</strain>
    </source>
</reference>
<dbReference type="SUPFAM" id="SSF52047">
    <property type="entry name" value="RNI-like"/>
    <property type="match status" value="1"/>
</dbReference>
<feature type="transmembrane region" description="Helical" evidence="5">
    <location>
        <begin position="85"/>
        <end position="107"/>
    </location>
</feature>
<evidence type="ECO:0000259" key="6">
    <source>
        <dbReference type="PROSITE" id="PS51007"/>
    </source>
</evidence>
<dbReference type="Pfam" id="PF13287">
    <property type="entry name" value="Fn3_assoc"/>
    <property type="match status" value="1"/>
</dbReference>
<dbReference type="Gene3D" id="1.10.760.10">
    <property type="entry name" value="Cytochrome c-like domain"/>
    <property type="match status" value="1"/>
</dbReference>
<dbReference type="Pfam" id="PF07635">
    <property type="entry name" value="PSCyt1"/>
    <property type="match status" value="1"/>
</dbReference>
<sequence>MAQTFKNSVSGWSIKGAVYNLAFFLNGLLVFLLLFEDRFQAPAWMQPLGRLHPLVLHFPLVVLLIYSIWVIAVEKKDSLRWHSGLSENLLLIGVFTAVIAAFSGFILSQEQGYEADTLFWHKWLGILISLVSIIWYSMLAYLPPWKPAAKLTALGMVIFLLAGGHLGGNLTHGDDFLTAAFIPVETEESRVSLEDAKVYEDLVKPVLEQKCYACHNEQKSKGGLQMQTRELLVKGGKSGVLWDTTRADLGLLLSRIHLSPDDKKHMPPSGKAQLTDEEIVLLAAWVKSGPDFEQKVSALNPQSPVYAYAQNVLGGKRTEEQYDFGPADAEEIKKLNTNYRLIKPLAVGSPALSVNFYNRANFKSSDIGDLSPLKNQIVSMDLSKMPVKDEDLKAIAQFPELRILIMNFTDITGSTLNELKKLGKIREISLSGTAVKMAQVQVLKEIPSLKKVFVWSTGLSTEELAKLKSEKNIRFETGYRSDTVILALNPPVIENEDAILKTGVPVKMKHQIPGTTIRYTLDESEPDSSTSLVYKKPFLIDKNTTIKARAFKEGWYGSKKTEKFFFKAGYTIDSVRLINQPDQKYRSKLDLTIRDGIKSDETASSGKWLGYREQDFQAYLLFKKAVNASSVTLSMYRNIGGFIFPPVRIEIWGGGDEKNLKLLKVLTPEPPDKTTGNSKNVAFTADFVPQPVACIKVIAKPLGKLPPWHPGKGEKAWVFVDEVLVN</sequence>
<gene>
    <name evidence="7" type="ORF">DYBT9275_04373</name>
</gene>
<name>A0A916ND65_9BACT</name>
<dbReference type="EMBL" id="CAJRAF010000002">
    <property type="protein sequence ID" value="CAG5008863.1"/>
    <property type="molecule type" value="Genomic_DNA"/>
</dbReference>
<keyword evidence="5" id="KW-1133">Transmembrane helix</keyword>
<evidence type="ECO:0000256" key="2">
    <source>
        <dbReference type="ARBA" id="ARBA00022723"/>
    </source>
</evidence>
<comment type="caution">
    <text evidence="7">The sequence shown here is derived from an EMBL/GenBank/DDBJ whole genome shotgun (WGS) entry which is preliminary data.</text>
</comment>
<dbReference type="SUPFAM" id="SSF46626">
    <property type="entry name" value="Cytochrome c"/>
    <property type="match status" value="1"/>
</dbReference>
<evidence type="ECO:0000256" key="1">
    <source>
        <dbReference type="ARBA" id="ARBA00022617"/>
    </source>
</evidence>
<dbReference type="GO" id="GO:0046872">
    <property type="term" value="F:metal ion binding"/>
    <property type="evidence" value="ECO:0007669"/>
    <property type="project" value="UniProtKB-KW"/>
</dbReference>
<dbReference type="InterPro" id="IPR019251">
    <property type="entry name" value="DUF2231_TM"/>
</dbReference>
<dbReference type="AlphaFoldDB" id="A0A916ND65"/>
<accession>A0A916ND65</accession>
<feature type="transmembrane region" description="Helical" evidence="5">
    <location>
        <begin position="54"/>
        <end position="73"/>
    </location>
</feature>
<feature type="transmembrane region" description="Helical" evidence="5">
    <location>
        <begin position="12"/>
        <end position="34"/>
    </location>
</feature>